<feature type="compositionally biased region" description="Low complexity" evidence="3">
    <location>
        <begin position="39"/>
        <end position="52"/>
    </location>
</feature>
<dbReference type="PROSITE" id="PS50157">
    <property type="entry name" value="ZINC_FINGER_C2H2_2"/>
    <property type="match status" value="1"/>
</dbReference>
<feature type="region of interest" description="Disordered" evidence="3">
    <location>
        <begin position="128"/>
        <end position="218"/>
    </location>
</feature>
<dbReference type="EMBL" id="JABAYA010000267">
    <property type="protein sequence ID" value="KAF7721419.1"/>
    <property type="molecule type" value="Genomic_DNA"/>
</dbReference>
<feature type="coiled-coil region" evidence="2">
    <location>
        <begin position="77"/>
        <end position="114"/>
    </location>
</feature>
<feature type="region of interest" description="Disordered" evidence="3">
    <location>
        <begin position="1"/>
        <end position="60"/>
    </location>
</feature>
<feature type="compositionally biased region" description="Polar residues" evidence="3">
    <location>
        <begin position="205"/>
        <end position="215"/>
    </location>
</feature>
<evidence type="ECO:0000313" key="6">
    <source>
        <dbReference type="Proteomes" id="UP000605846"/>
    </source>
</evidence>
<protein>
    <recommendedName>
        <fullName evidence="4">C2H2-type domain-containing protein</fullName>
    </recommendedName>
</protein>
<keyword evidence="2" id="KW-0175">Coiled coil</keyword>
<keyword evidence="6" id="KW-1185">Reference proteome</keyword>
<keyword evidence="1" id="KW-0862">Zinc</keyword>
<dbReference type="GO" id="GO:0008270">
    <property type="term" value="F:zinc ion binding"/>
    <property type="evidence" value="ECO:0007669"/>
    <property type="project" value="UniProtKB-KW"/>
</dbReference>
<feature type="compositionally biased region" description="Low complexity" evidence="3">
    <location>
        <begin position="563"/>
        <end position="576"/>
    </location>
</feature>
<name>A0A8H7EKE5_9FUNG</name>
<evidence type="ECO:0000313" key="5">
    <source>
        <dbReference type="EMBL" id="KAF7721419.1"/>
    </source>
</evidence>
<evidence type="ECO:0000256" key="2">
    <source>
        <dbReference type="SAM" id="Coils"/>
    </source>
</evidence>
<feature type="compositionally biased region" description="Low complexity" evidence="3">
    <location>
        <begin position="189"/>
        <end position="203"/>
    </location>
</feature>
<proteinExistence type="predicted"/>
<feature type="compositionally biased region" description="Polar residues" evidence="3">
    <location>
        <begin position="163"/>
        <end position="188"/>
    </location>
</feature>
<keyword evidence="1" id="KW-0479">Metal-binding</keyword>
<keyword evidence="1" id="KW-0863">Zinc-finger</keyword>
<feature type="compositionally biased region" description="Basic and acidic residues" evidence="3">
    <location>
        <begin position="128"/>
        <end position="141"/>
    </location>
</feature>
<sequence>MRRRRQQELQRQILQDGDVDVGTSRKRLRTASPTDEADTQATAAPATRAQPRISDARSSVTSDYAKKVALRPGLELNAQLKLQADNTEKTIEKLQEELTRARNEQSRDEQMEREIDQFKVCKKAFKRPQDLKKHEKTHTVEHQASLMSNQPGYKPVRRRRTVKSQSPTSTVNTPSPITQGSPNTSETLSASSPSTQRSSSVYSDDGNNPLDTDCSSEGFFKHDYPQDIAMPYSFSDMGESKMHDPLQNLLQDVLHTASLSPEYDANMMERLDSLAHVIHQSDDWSLPVTEQDDINAMQNWLEQLSANIETGDCVYPNILSPPQTQVYVHAAPIPDVTIFDPSQALYPSLDGELDKSEPWTLVSDDRVSSVDLSGEYLNVLASPASLSQNMTSQQSISSLEDEKSSAIPANFWAPAHSPKIEHIVLEKHAPSEPINFFPARSSPRTLQPTEHFETAKAETTALTPVKETNLSFQDKKEVLHMLNVFNANNDTIPSATKGERTKIYPTEKEHDMPNDHDTTSASLVHLKSQTEQVNPMMDLLATDLSVEKHNYHTDTTKSRSSSRRTSLSSVSSHCSCTSHLTVTALETESSPYANLTDMLRELSFQDDGEHINDTEKEKQNRNEKWNENEHANRAEQKEDAKDNKDEKQDETHHEKLKAAQKVEETKQEAYEEMRERHAWVVECLWKTVVRMSSKQRQKDALAIKKHPLANTALAAV</sequence>
<dbReference type="OrthoDB" id="2291015at2759"/>
<dbReference type="Proteomes" id="UP000605846">
    <property type="component" value="Unassembled WGS sequence"/>
</dbReference>
<feature type="region of interest" description="Disordered" evidence="3">
    <location>
        <begin position="551"/>
        <end position="576"/>
    </location>
</feature>
<accession>A0A8H7EKE5</accession>
<evidence type="ECO:0000259" key="4">
    <source>
        <dbReference type="PROSITE" id="PS50157"/>
    </source>
</evidence>
<reference evidence="5" key="1">
    <citation type="submission" date="2020-01" db="EMBL/GenBank/DDBJ databases">
        <title>Genome Sequencing of Three Apophysomyces-Like Fungal Strains Confirms a Novel Fungal Genus in the Mucoromycota with divergent Burkholderia-like Endosymbiotic Bacteria.</title>
        <authorList>
            <person name="Stajich J.E."/>
            <person name="Macias A.M."/>
            <person name="Carter-House D."/>
            <person name="Lovett B."/>
            <person name="Kasson L.R."/>
            <person name="Berry K."/>
            <person name="Grigoriev I."/>
            <person name="Chang Y."/>
            <person name="Spatafora J."/>
            <person name="Kasson M.T."/>
        </authorList>
    </citation>
    <scope>NUCLEOTIDE SEQUENCE</scope>
    <source>
        <strain evidence="5">NRRL A-21654</strain>
    </source>
</reference>
<gene>
    <name evidence="5" type="ORF">EC973_004706</name>
</gene>
<feature type="region of interest" description="Disordered" evidence="3">
    <location>
        <begin position="614"/>
        <end position="662"/>
    </location>
</feature>
<dbReference type="AlphaFoldDB" id="A0A8H7EKE5"/>
<evidence type="ECO:0000256" key="3">
    <source>
        <dbReference type="SAM" id="MobiDB-lite"/>
    </source>
</evidence>
<feature type="domain" description="C2H2-type" evidence="4">
    <location>
        <begin position="121"/>
        <end position="143"/>
    </location>
</feature>
<evidence type="ECO:0000256" key="1">
    <source>
        <dbReference type="PROSITE-ProRule" id="PRU00042"/>
    </source>
</evidence>
<organism evidence="5 6">
    <name type="scientific">Apophysomyces ossiformis</name>
    <dbReference type="NCBI Taxonomy" id="679940"/>
    <lineage>
        <taxon>Eukaryota</taxon>
        <taxon>Fungi</taxon>
        <taxon>Fungi incertae sedis</taxon>
        <taxon>Mucoromycota</taxon>
        <taxon>Mucoromycotina</taxon>
        <taxon>Mucoromycetes</taxon>
        <taxon>Mucorales</taxon>
        <taxon>Mucorineae</taxon>
        <taxon>Mucoraceae</taxon>
        <taxon>Apophysomyces</taxon>
    </lineage>
</organism>
<comment type="caution">
    <text evidence="5">The sequence shown here is derived from an EMBL/GenBank/DDBJ whole genome shotgun (WGS) entry which is preliminary data.</text>
</comment>
<dbReference type="InterPro" id="IPR013087">
    <property type="entry name" value="Znf_C2H2_type"/>
</dbReference>